<dbReference type="EMBL" id="QKLU01000005">
    <property type="protein sequence ID" value="PYF72738.1"/>
    <property type="molecule type" value="Genomic_DNA"/>
</dbReference>
<accession>A0A318UPV2</accession>
<feature type="compositionally biased region" description="Gly residues" evidence="1">
    <location>
        <begin position="273"/>
        <end position="282"/>
    </location>
</feature>
<comment type="caution">
    <text evidence="3">The sequence shown here is derived from an EMBL/GenBank/DDBJ whole genome shotgun (WGS) entry which is preliminary data.</text>
</comment>
<feature type="region of interest" description="Disordered" evidence="1">
    <location>
        <begin position="47"/>
        <end position="71"/>
    </location>
</feature>
<evidence type="ECO:0008006" key="5">
    <source>
        <dbReference type="Google" id="ProtNLM"/>
    </source>
</evidence>
<feature type="compositionally biased region" description="Polar residues" evidence="1">
    <location>
        <begin position="229"/>
        <end position="246"/>
    </location>
</feature>
<keyword evidence="2" id="KW-0732">Signal</keyword>
<dbReference type="RefSeq" id="WP_110832210.1">
    <property type="nucleotide sequence ID" value="NZ_QKLU01000005.1"/>
</dbReference>
<name>A0A318UPV2_9SPHI</name>
<proteinExistence type="predicted"/>
<protein>
    <recommendedName>
        <fullName evidence="5">Vitellogenin II</fullName>
    </recommendedName>
</protein>
<feature type="compositionally biased region" description="Polar residues" evidence="1">
    <location>
        <begin position="47"/>
        <end position="56"/>
    </location>
</feature>
<evidence type="ECO:0000256" key="1">
    <source>
        <dbReference type="SAM" id="MobiDB-lite"/>
    </source>
</evidence>
<feature type="region of interest" description="Disordered" evidence="1">
    <location>
        <begin position="185"/>
        <end position="290"/>
    </location>
</feature>
<dbReference type="OrthoDB" id="800068at2"/>
<evidence type="ECO:0000313" key="3">
    <source>
        <dbReference type="EMBL" id="PYF72738.1"/>
    </source>
</evidence>
<feature type="signal peptide" evidence="2">
    <location>
        <begin position="1"/>
        <end position="27"/>
    </location>
</feature>
<sequence length="290" mass="31958">MKPIRLLTGLLAAATVVIASCSAPRLAQQGSHNDDVYNSVAQAQEYVQPQPSQASQYRDDSRSGDDYGTSDPYYDMDYSSRINRFYYGSPFRGYYDPYYYDGYYGYNSGWGLGSGWSVGLGFGWGWGNSYFGNYWNPYYGGWGIYSPYWAYNPYWGGGLWGGGWWGGGWGGGYYPSYRLPGTTTYGPRPNRSGERGYPSGSFNGYTGRGAIRTTNGIISSDRSRSERSNPNMGNYNQGNRGSNPYVNQRGRTESYNPPTRSERPSYTPPPSNNGGGGGGGGRSQRSGGRN</sequence>
<organism evidence="3 4">
    <name type="scientific">Pedobacter nutrimenti</name>
    <dbReference type="NCBI Taxonomy" id="1241337"/>
    <lineage>
        <taxon>Bacteria</taxon>
        <taxon>Pseudomonadati</taxon>
        <taxon>Bacteroidota</taxon>
        <taxon>Sphingobacteriia</taxon>
        <taxon>Sphingobacteriales</taxon>
        <taxon>Sphingobacteriaceae</taxon>
        <taxon>Pedobacter</taxon>
    </lineage>
</organism>
<feature type="chain" id="PRO_5016462769" description="Vitellogenin II" evidence="2">
    <location>
        <begin position="28"/>
        <end position="290"/>
    </location>
</feature>
<keyword evidence="4" id="KW-1185">Reference proteome</keyword>
<evidence type="ECO:0000313" key="4">
    <source>
        <dbReference type="Proteomes" id="UP000248198"/>
    </source>
</evidence>
<reference evidence="3 4" key="1">
    <citation type="submission" date="2018-06" db="EMBL/GenBank/DDBJ databases">
        <title>Genomic Encyclopedia of Archaeal and Bacterial Type Strains, Phase II (KMG-II): from individual species to whole genera.</title>
        <authorList>
            <person name="Goeker M."/>
        </authorList>
    </citation>
    <scope>NUCLEOTIDE SEQUENCE [LARGE SCALE GENOMIC DNA]</scope>
    <source>
        <strain evidence="3 4">DSM 27372</strain>
    </source>
</reference>
<dbReference type="Proteomes" id="UP000248198">
    <property type="component" value="Unassembled WGS sequence"/>
</dbReference>
<dbReference type="AlphaFoldDB" id="A0A318UPV2"/>
<dbReference type="PROSITE" id="PS51257">
    <property type="entry name" value="PROKAR_LIPOPROTEIN"/>
    <property type="match status" value="1"/>
</dbReference>
<gene>
    <name evidence="3" type="ORF">B0O44_105108</name>
</gene>
<evidence type="ECO:0000256" key="2">
    <source>
        <dbReference type="SAM" id="SignalP"/>
    </source>
</evidence>